<evidence type="ECO:0000256" key="1">
    <source>
        <dbReference type="ARBA" id="ARBA00010211"/>
    </source>
</evidence>
<organism evidence="4 5">
    <name type="scientific">Eiseniibacteriota bacterium</name>
    <dbReference type="NCBI Taxonomy" id="2212470"/>
    <lineage>
        <taxon>Bacteria</taxon>
        <taxon>Candidatus Eiseniibacteriota</taxon>
    </lineage>
</organism>
<evidence type="ECO:0000313" key="5">
    <source>
        <dbReference type="Proteomes" id="UP000739538"/>
    </source>
</evidence>
<accession>A0A956NAU7</accession>
<dbReference type="SUPFAM" id="SSF56529">
    <property type="entry name" value="FAH"/>
    <property type="match status" value="1"/>
</dbReference>
<comment type="caution">
    <text evidence="4">The sequence shown here is derived from an EMBL/GenBank/DDBJ whole genome shotgun (WGS) entry which is preliminary data.</text>
</comment>
<dbReference type="PANTHER" id="PTHR42796">
    <property type="entry name" value="FUMARYLACETOACETATE HYDROLASE DOMAIN-CONTAINING PROTEIN 2A-RELATED"/>
    <property type="match status" value="1"/>
</dbReference>
<sequence>MRLVSFGDPGAERPGVLIGSDILDLREARPAWPSSWRGILMGNLWPELESMVAGAEQAVGLPTVPLGSVRLGAPVPDPSKIVAVGLNYRDHAEEQNKQPPEVPLLFSKAPSCLVGPNDPIVLPDDAVENQVDAEAELCVVIATRGKNVRREDAMSHILGYTAFNDVSGRGAQYGDKQWFRGKSFDTFGPCGPWIVTKDELGDPSGLSLESHWGETRMQSGNTSNLIHDVPALIAYISKQMTLEPGDLIATGTPSGVGVFRDPKVFLQRGMTVRICLEKVGELINLVV</sequence>
<dbReference type="GO" id="GO:0016853">
    <property type="term" value="F:isomerase activity"/>
    <property type="evidence" value="ECO:0007669"/>
    <property type="project" value="UniProtKB-ARBA"/>
</dbReference>
<dbReference type="FunFam" id="3.90.850.10:FF:000002">
    <property type="entry name" value="2-hydroxyhepta-2,4-diene-1,7-dioate isomerase"/>
    <property type="match status" value="1"/>
</dbReference>
<evidence type="ECO:0000313" key="4">
    <source>
        <dbReference type="EMBL" id="MCA9755769.1"/>
    </source>
</evidence>
<dbReference type="InterPro" id="IPR051121">
    <property type="entry name" value="FAH"/>
</dbReference>
<reference evidence="4" key="2">
    <citation type="journal article" date="2021" name="Microbiome">
        <title>Successional dynamics and alternative stable states in a saline activated sludge microbial community over 9 years.</title>
        <authorList>
            <person name="Wang Y."/>
            <person name="Ye J."/>
            <person name="Ju F."/>
            <person name="Liu L."/>
            <person name="Boyd J.A."/>
            <person name="Deng Y."/>
            <person name="Parks D.H."/>
            <person name="Jiang X."/>
            <person name="Yin X."/>
            <person name="Woodcroft B.J."/>
            <person name="Tyson G.W."/>
            <person name="Hugenholtz P."/>
            <person name="Polz M.F."/>
            <person name="Zhang T."/>
        </authorList>
    </citation>
    <scope>NUCLEOTIDE SEQUENCE</scope>
    <source>
        <strain evidence="4">HKST-UBA02</strain>
    </source>
</reference>
<dbReference type="InterPro" id="IPR011234">
    <property type="entry name" value="Fumarylacetoacetase-like_C"/>
</dbReference>
<dbReference type="EMBL" id="JAGQHS010000031">
    <property type="protein sequence ID" value="MCA9755769.1"/>
    <property type="molecule type" value="Genomic_DNA"/>
</dbReference>
<dbReference type="PANTHER" id="PTHR42796:SF4">
    <property type="entry name" value="FUMARYLACETOACETATE HYDROLASE DOMAIN-CONTAINING PROTEIN 2A"/>
    <property type="match status" value="1"/>
</dbReference>
<dbReference type="AlphaFoldDB" id="A0A956NAU7"/>
<dbReference type="GO" id="GO:0046872">
    <property type="term" value="F:metal ion binding"/>
    <property type="evidence" value="ECO:0007669"/>
    <property type="project" value="UniProtKB-KW"/>
</dbReference>
<evidence type="ECO:0000259" key="3">
    <source>
        <dbReference type="Pfam" id="PF01557"/>
    </source>
</evidence>
<evidence type="ECO:0000256" key="2">
    <source>
        <dbReference type="ARBA" id="ARBA00022723"/>
    </source>
</evidence>
<dbReference type="GO" id="GO:0016787">
    <property type="term" value="F:hydrolase activity"/>
    <property type="evidence" value="ECO:0007669"/>
    <property type="project" value="UniProtKB-KW"/>
</dbReference>
<dbReference type="InterPro" id="IPR036663">
    <property type="entry name" value="Fumarylacetoacetase_C_sf"/>
</dbReference>
<proteinExistence type="inferred from homology"/>
<feature type="domain" description="Fumarylacetoacetase-like C-terminal" evidence="3">
    <location>
        <begin position="80"/>
        <end position="287"/>
    </location>
</feature>
<reference evidence="4" key="1">
    <citation type="submission" date="2020-04" db="EMBL/GenBank/DDBJ databases">
        <authorList>
            <person name="Zhang T."/>
        </authorList>
    </citation>
    <scope>NUCLEOTIDE SEQUENCE</scope>
    <source>
        <strain evidence="4">HKST-UBA02</strain>
    </source>
</reference>
<comment type="similarity">
    <text evidence="1">Belongs to the FAH family.</text>
</comment>
<dbReference type="Pfam" id="PF01557">
    <property type="entry name" value="FAA_hydrolase"/>
    <property type="match status" value="1"/>
</dbReference>
<keyword evidence="2" id="KW-0479">Metal-binding</keyword>
<protein>
    <submittedName>
        <fullName evidence="4">Fumarylacetoacetate hydrolase family protein</fullName>
    </submittedName>
</protein>
<dbReference type="Gene3D" id="3.90.850.10">
    <property type="entry name" value="Fumarylacetoacetase-like, C-terminal domain"/>
    <property type="match status" value="1"/>
</dbReference>
<name>A0A956NAU7_UNCEI</name>
<keyword evidence="4" id="KW-0378">Hydrolase</keyword>
<dbReference type="GO" id="GO:0019752">
    <property type="term" value="P:carboxylic acid metabolic process"/>
    <property type="evidence" value="ECO:0007669"/>
    <property type="project" value="UniProtKB-ARBA"/>
</dbReference>
<gene>
    <name evidence="4" type="ORF">KDA27_08210</name>
</gene>
<dbReference type="Proteomes" id="UP000739538">
    <property type="component" value="Unassembled WGS sequence"/>
</dbReference>